<dbReference type="InterPro" id="IPR036291">
    <property type="entry name" value="NAD(P)-bd_dom_sf"/>
</dbReference>
<dbReference type="FunFam" id="3.40.50.720:FF:000481">
    <property type="entry name" value="Alcohol dehydrogenase, variant"/>
    <property type="match status" value="1"/>
</dbReference>
<accession>A0A0C3HBK3</accession>
<dbReference type="EMBL" id="KN832877">
    <property type="protein sequence ID" value="KIN00590.1"/>
    <property type="molecule type" value="Genomic_DNA"/>
</dbReference>
<dbReference type="GO" id="GO:0016491">
    <property type="term" value="F:oxidoreductase activity"/>
    <property type="evidence" value="ECO:0007669"/>
    <property type="project" value="InterPro"/>
</dbReference>
<reference evidence="2 3" key="1">
    <citation type="submission" date="2014-04" db="EMBL/GenBank/DDBJ databases">
        <authorList>
            <consortium name="DOE Joint Genome Institute"/>
            <person name="Kuo A."/>
            <person name="Martino E."/>
            <person name="Perotto S."/>
            <person name="Kohler A."/>
            <person name="Nagy L.G."/>
            <person name="Floudas D."/>
            <person name="Copeland A."/>
            <person name="Barry K.W."/>
            <person name="Cichocki N."/>
            <person name="Veneault-Fourrey C."/>
            <person name="LaButti K."/>
            <person name="Lindquist E.A."/>
            <person name="Lipzen A."/>
            <person name="Lundell T."/>
            <person name="Morin E."/>
            <person name="Murat C."/>
            <person name="Sun H."/>
            <person name="Tunlid A."/>
            <person name="Henrissat B."/>
            <person name="Grigoriev I.V."/>
            <person name="Hibbett D.S."/>
            <person name="Martin F."/>
            <person name="Nordberg H.P."/>
            <person name="Cantor M.N."/>
            <person name="Hua S.X."/>
        </authorList>
    </citation>
    <scope>NUCLEOTIDE SEQUENCE [LARGE SCALE GENOMIC DNA]</scope>
    <source>
        <strain evidence="2 3">Zn</strain>
    </source>
</reference>
<evidence type="ECO:0000313" key="2">
    <source>
        <dbReference type="EMBL" id="KIN00590.1"/>
    </source>
</evidence>
<dbReference type="AlphaFoldDB" id="A0A0C3HBK3"/>
<protein>
    <recommendedName>
        <fullName evidence="1">Enoyl reductase (ER) domain-containing protein</fullName>
    </recommendedName>
</protein>
<dbReference type="Pfam" id="PF00107">
    <property type="entry name" value="ADH_zinc_N"/>
    <property type="match status" value="1"/>
</dbReference>
<dbReference type="InterPro" id="IPR052711">
    <property type="entry name" value="Zinc_ADH-like"/>
</dbReference>
<dbReference type="InterPro" id="IPR013154">
    <property type="entry name" value="ADH-like_N"/>
</dbReference>
<evidence type="ECO:0000259" key="1">
    <source>
        <dbReference type="SMART" id="SM00829"/>
    </source>
</evidence>
<organism evidence="2 3">
    <name type="scientific">Oidiodendron maius (strain Zn)</name>
    <dbReference type="NCBI Taxonomy" id="913774"/>
    <lineage>
        <taxon>Eukaryota</taxon>
        <taxon>Fungi</taxon>
        <taxon>Dikarya</taxon>
        <taxon>Ascomycota</taxon>
        <taxon>Pezizomycotina</taxon>
        <taxon>Leotiomycetes</taxon>
        <taxon>Leotiomycetes incertae sedis</taxon>
        <taxon>Myxotrichaceae</taxon>
        <taxon>Oidiodendron</taxon>
    </lineage>
</organism>
<dbReference type="STRING" id="913774.A0A0C3HBK3"/>
<dbReference type="Gene3D" id="3.90.180.10">
    <property type="entry name" value="Medium-chain alcohol dehydrogenases, catalytic domain"/>
    <property type="match status" value="1"/>
</dbReference>
<dbReference type="InterPro" id="IPR020843">
    <property type="entry name" value="ER"/>
</dbReference>
<dbReference type="InParanoid" id="A0A0C3HBK3"/>
<dbReference type="InterPro" id="IPR011032">
    <property type="entry name" value="GroES-like_sf"/>
</dbReference>
<dbReference type="PANTHER" id="PTHR45033:SF3">
    <property type="entry name" value="DEHYDROGENASE, PUTATIVE (AFU_ORTHOLOGUE AFUA_2G13270)-RELATED"/>
    <property type="match status" value="1"/>
</dbReference>
<dbReference type="OrthoDB" id="449487at2759"/>
<dbReference type="SUPFAM" id="SSF50129">
    <property type="entry name" value="GroES-like"/>
    <property type="match status" value="1"/>
</dbReference>
<dbReference type="Proteomes" id="UP000054321">
    <property type="component" value="Unassembled WGS sequence"/>
</dbReference>
<evidence type="ECO:0000313" key="3">
    <source>
        <dbReference type="Proteomes" id="UP000054321"/>
    </source>
</evidence>
<dbReference type="Pfam" id="PF08240">
    <property type="entry name" value="ADH_N"/>
    <property type="match status" value="1"/>
</dbReference>
<dbReference type="HOGENOM" id="CLU_026673_3_4_1"/>
<proteinExistence type="predicted"/>
<sequence length="361" mass="38432">MPQAITMQQVEGKPGQVYYPLSLKSIPTPSPGPRDLIVNIHTAALNHRDFFLRQHLYPAPSFETPLLADGYGVVTAVGSAADKSWLGKAVILTPSRGWKDSPEGPESPTGIAILGGTKTCPLGTAQDVVCVDENEVEEAPAHLSPAEAAALPLTGLTGWRALVTKSANAEKGRNILVTGIGGGVALNVLQFALALGANVYVTSGSQDKLDKAKDLGATGGINYKTDGWEKELKKQLPKDRPYIDAIIDGAGGNIMSKATRLLKAGGVVVQYGMTVGPKMDWSMVAVLNNVELRGSTMGSRKEFRDMVAFVKEKKIRPIVSRVVKGLDNIKEIDTLFDDIKKGSQFGKLVIEIADGSNSSKL</sequence>
<dbReference type="SUPFAM" id="SSF51735">
    <property type="entry name" value="NAD(P)-binding Rossmann-fold domains"/>
    <property type="match status" value="1"/>
</dbReference>
<reference evidence="3" key="2">
    <citation type="submission" date="2015-01" db="EMBL/GenBank/DDBJ databases">
        <title>Evolutionary Origins and Diversification of the Mycorrhizal Mutualists.</title>
        <authorList>
            <consortium name="DOE Joint Genome Institute"/>
            <consortium name="Mycorrhizal Genomics Consortium"/>
            <person name="Kohler A."/>
            <person name="Kuo A."/>
            <person name="Nagy L.G."/>
            <person name="Floudas D."/>
            <person name="Copeland A."/>
            <person name="Barry K.W."/>
            <person name="Cichocki N."/>
            <person name="Veneault-Fourrey C."/>
            <person name="LaButti K."/>
            <person name="Lindquist E.A."/>
            <person name="Lipzen A."/>
            <person name="Lundell T."/>
            <person name="Morin E."/>
            <person name="Murat C."/>
            <person name="Riley R."/>
            <person name="Ohm R."/>
            <person name="Sun H."/>
            <person name="Tunlid A."/>
            <person name="Henrissat B."/>
            <person name="Grigoriev I.V."/>
            <person name="Hibbett D.S."/>
            <person name="Martin F."/>
        </authorList>
    </citation>
    <scope>NUCLEOTIDE SEQUENCE [LARGE SCALE GENOMIC DNA]</scope>
    <source>
        <strain evidence="3">Zn</strain>
    </source>
</reference>
<dbReference type="CDD" id="cd05188">
    <property type="entry name" value="MDR"/>
    <property type="match status" value="1"/>
</dbReference>
<dbReference type="InterPro" id="IPR013149">
    <property type="entry name" value="ADH-like_C"/>
</dbReference>
<name>A0A0C3HBK3_OIDMZ</name>
<dbReference type="SMART" id="SM00829">
    <property type="entry name" value="PKS_ER"/>
    <property type="match status" value="1"/>
</dbReference>
<keyword evidence="3" id="KW-1185">Reference proteome</keyword>
<gene>
    <name evidence="2" type="ORF">OIDMADRAFT_165236</name>
</gene>
<dbReference type="Gene3D" id="3.40.50.720">
    <property type="entry name" value="NAD(P)-binding Rossmann-like Domain"/>
    <property type="match status" value="1"/>
</dbReference>
<dbReference type="PANTHER" id="PTHR45033">
    <property type="match status" value="1"/>
</dbReference>
<feature type="domain" description="Enoyl reductase (ER)" evidence="1">
    <location>
        <begin position="12"/>
        <end position="350"/>
    </location>
</feature>